<feature type="transmembrane region" description="Helical" evidence="7">
    <location>
        <begin position="51"/>
        <end position="74"/>
    </location>
</feature>
<reference evidence="8 9" key="1">
    <citation type="submission" date="2019-07" db="EMBL/GenBank/DDBJ databases">
        <title>Microlunatus dokdonensis sp. nov. isolated from the rhizospheric soil of the wild plant Elymus tsukushiensis.</title>
        <authorList>
            <person name="Ghim S.-Y."/>
            <person name="Hwang Y.-J."/>
            <person name="Son J.-S."/>
            <person name="Shin J.-H."/>
        </authorList>
    </citation>
    <scope>NUCLEOTIDE SEQUENCE [LARGE SCALE GENOMIC DNA]</scope>
    <source>
        <strain evidence="8 9">KUDC0627</strain>
    </source>
</reference>
<evidence type="ECO:0000313" key="8">
    <source>
        <dbReference type="EMBL" id="QDP98094.1"/>
    </source>
</evidence>
<dbReference type="KEGG" id="mik:FOE78_21280"/>
<accession>A0A516Q3V1</accession>
<protein>
    <submittedName>
        <fullName evidence="8">MFS transporter</fullName>
    </submittedName>
</protein>
<dbReference type="EMBL" id="CP041692">
    <property type="protein sequence ID" value="QDP98094.1"/>
    <property type="molecule type" value="Genomic_DNA"/>
</dbReference>
<proteinExistence type="predicted"/>
<feature type="transmembrane region" description="Helical" evidence="7">
    <location>
        <begin position="269"/>
        <end position="290"/>
    </location>
</feature>
<feature type="transmembrane region" description="Helical" evidence="7">
    <location>
        <begin position="182"/>
        <end position="202"/>
    </location>
</feature>
<gene>
    <name evidence="8" type="ORF">FOE78_21280</name>
</gene>
<dbReference type="PANTHER" id="PTHR23513:SF18">
    <property type="entry name" value="INTEGRAL MEMBRANE PROTEIN"/>
    <property type="match status" value="1"/>
</dbReference>
<evidence type="ECO:0000256" key="5">
    <source>
        <dbReference type="ARBA" id="ARBA00023136"/>
    </source>
</evidence>
<evidence type="ECO:0000256" key="7">
    <source>
        <dbReference type="SAM" id="Phobius"/>
    </source>
</evidence>
<dbReference type="OrthoDB" id="5170137at2"/>
<organism evidence="8 9">
    <name type="scientific">Microlunatus elymi</name>
    <dbReference type="NCBI Taxonomy" id="2596828"/>
    <lineage>
        <taxon>Bacteria</taxon>
        <taxon>Bacillati</taxon>
        <taxon>Actinomycetota</taxon>
        <taxon>Actinomycetes</taxon>
        <taxon>Propionibacteriales</taxon>
        <taxon>Propionibacteriaceae</taxon>
        <taxon>Microlunatus</taxon>
    </lineage>
</organism>
<evidence type="ECO:0000256" key="3">
    <source>
        <dbReference type="ARBA" id="ARBA00022692"/>
    </source>
</evidence>
<feature type="transmembrane region" description="Helical" evidence="7">
    <location>
        <begin position="302"/>
        <end position="323"/>
    </location>
</feature>
<name>A0A516Q3V1_9ACTN</name>
<feature type="compositionally biased region" description="Low complexity" evidence="6">
    <location>
        <begin position="461"/>
        <end position="472"/>
    </location>
</feature>
<evidence type="ECO:0000313" key="9">
    <source>
        <dbReference type="Proteomes" id="UP000319263"/>
    </source>
</evidence>
<keyword evidence="9" id="KW-1185">Reference proteome</keyword>
<dbReference type="RefSeq" id="WP_143988038.1">
    <property type="nucleotide sequence ID" value="NZ_CP041692.1"/>
</dbReference>
<feature type="transmembrane region" description="Helical" evidence="7">
    <location>
        <begin position="86"/>
        <end position="105"/>
    </location>
</feature>
<dbReference type="InterPro" id="IPR011701">
    <property type="entry name" value="MFS"/>
</dbReference>
<dbReference type="Pfam" id="PF07690">
    <property type="entry name" value="MFS_1"/>
    <property type="match status" value="1"/>
</dbReference>
<keyword evidence="2" id="KW-1003">Cell membrane</keyword>
<sequence length="472" mass="49780">MTQSRSGLVAGAANAVGSGAKSIGHGIGAGFGRLVGLVNSGGSRESGLARLLYLEFMNSAGDAAVAIALAGTIFFGTPTDQARPQVALFLAMTMAPLAILAPFIGPFLDRFRHGRRWAIGITAALRAFLCWVLAGVLDDSSVWLFVCALGVLVANKAYAVSRAAAVPRLLPESFTLVQANSRIAIANIVGLGVGGGLAALIARIGPDWTLRFAFLIFIAATVLSILLPARVDSARGETDAGLAFWRRRRDDKLSQLRRFRSMTARLQRALLATIGARLMSGFLTFFLAFLFREHPIGDLPTILALGIVVAASGIGSAIGTVIGNVIKDRWRPETVAWLALLLDAGMAITTTLLYSAATVIAMGFVTGLASRLAKLCYDALVQSDVDESVRTSVFGRSEAVFQVFWVAGGFLGIGLPLLPRLGFGMIAGLLLIVIVLIFIQSRFARPDLVRTSTSQPPAGTPSESGGRSSPPR</sequence>
<comment type="subcellular location">
    <subcellularLocation>
        <location evidence="1">Cell membrane</location>
        <topology evidence="1">Multi-pass membrane protein</topology>
    </subcellularLocation>
</comment>
<feature type="transmembrane region" description="Helical" evidence="7">
    <location>
        <begin position="421"/>
        <end position="439"/>
    </location>
</feature>
<keyword evidence="3 7" id="KW-0812">Transmembrane</keyword>
<feature type="transmembrane region" description="Helical" evidence="7">
    <location>
        <begin position="208"/>
        <end position="227"/>
    </location>
</feature>
<dbReference type="InterPro" id="IPR036259">
    <property type="entry name" value="MFS_trans_sf"/>
</dbReference>
<dbReference type="AlphaFoldDB" id="A0A516Q3V1"/>
<dbReference type="GO" id="GO:0022857">
    <property type="term" value="F:transmembrane transporter activity"/>
    <property type="evidence" value="ECO:0007669"/>
    <property type="project" value="InterPro"/>
</dbReference>
<dbReference type="GO" id="GO:0005886">
    <property type="term" value="C:plasma membrane"/>
    <property type="evidence" value="ECO:0007669"/>
    <property type="project" value="UniProtKB-SubCell"/>
</dbReference>
<evidence type="ECO:0000256" key="2">
    <source>
        <dbReference type="ARBA" id="ARBA00022475"/>
    </source>
</evidence>
<dbReference type="Proteomes" id="UP000319263">
    <property type="component" value="Chromosome"/>
</dbReference>
<keyword evidence="4 7" id="KW-1133">Transmembrane helix</keyword>
<feature type="transmembrane region" description="Helical" evidence="7">
    <location>
        <begin position="117"/>
        <end position="136"/>
    </location>
</feature>
<feature type="transmembrane region" description="Helical" evidence="7">
    <location>
        <begin position="335"/>
        <end position="354"/>
    </location>
</feature>
<evidence type="ECO:0000256" key="1">
    <source>
        <dbReference type="ARBA" id="ARBA00004651"/>
    </source>
</evidence>
<dbReference type="SUPFAM" id="SSF103473">
    <property type="entry name" value="MFS general substrate transporter"/>
    <property type="match status" value="1"/>
</dbReference>
<feature type="region of interest" description="Disordered" evidence="6">
    <location>
        <begin position="450"/>
        <end position="472"/>
    </location>
</feature>
<feature type="transmembrane region" description="Helical" evidence="7">
    <location>
        <begin position="142"/>
        <end position="161"/>
    </location>
</feature>
<keyword evidence="5 7" id="KW-0472">Membrane</keyword>
<dbReference type="Gene3D" id="1.20.1250.20">
    <property type="entry name" value="MFS general substrate transporter like domains"/>
    <property type="match status" value="1"/>
</dbReference>
<evidence type="ECO:0000256" key="6">
    <source>
        <dbReference type="SAM" id="MobiDB-lite"/>
    </source>
</evidence>
<evidence type="ECO:0000256" key="4">
    <source>
        <dbReference type="ARBA" id="ARBA00022989"/>
    </source>
</evidence>
<dbReference type="PANTHER" id="PTHR23513">
    <property type="entry name" value="INTEGRAL MEMBRANE EFFLUX PROTEIN-RELATED"/>
    <property type="match status" value="1"/>
</dbReference>